<dbReference type="InterPro" id="IPR011009">
    <property type="entry name" value="Kinase-like_dom_sf"/>
</dbReference>
<reference evidence="1 2" key="1">
    <citation type="journal article" date="2019" name="Nat. Ecol. Evol.">
        <title>Megaphylogeny resolves global patterns of mushroom evolution.</title>
        <authorList>
            <person name="Varga T."/>
            <person name="Krizsan K."/>
            <person name="Foldi C."/>
            <person name="Dima B."/>
            <person name="Sanchez-Garcia M."/>
            <person name="Sanchez-Ramirez S."/>
            <person name="Szollosi G.J."/>
            <person name="Szarkandi J.G."/>
            <person name="Papp V."/>
            <person name="Albert L."/>
            <person name="Andreopoulos W."/>
            <person name="Angelini C."/>
            <person name="Antonin V."/>
            <person name="Barry K.W."/>
            <person name="Bougher N.L."/>
            <person name="Buchanan P."/>
            <person name="Buyck B."/>
            <person name="Bense V."/>
            <person name="Catcheside P."/>
            <person name="Chovatia M."/>
            <person name="Cooper J."/>
            <person name="Damon W."/>
            <person name="Desjardin D."/>
            <person name="Finy P."/>
            <person name="Geml J."/>
            <person name="Haridas S."/>
            <person name="Hughes K."/>
            <person name="Justo A."/>
            <person name="Karasinski D."/>
            <person name="Kautmanova I."/>
            <person name="Kiss B."/>
            <person name="Kocsube S."/>
            <person name="Kotiranta H."/>
            <person name="LaButti K.M."/>
            <person name="Lechner B.E."/>
            <person name="Liimatainen K."/>
            <person name="Lipzen A."/>
            <person name="Lukacs Z."/>
            <person name="Mihaltcheva S."/>
            <person name="Morgado L.N."/>
            <person name="Niskanen T."/>
            <person name="Noordeloos M.E."/>
            <person name="Ohm R.A."/>
            <person name="Ortiz-Santana B."/>
            <person name="Ovrebo C."/>
            <person name="Racz N."/>
            <person name="Riley R."/>
            <person name="Savchenko A."/>
            <person name="Shiryaev A."/>
            <person name="Soop K."/>
            <person name="Spirin V."/>
            <person name="Szebenyi C."/>
            <person name="Tomsovsky M."/>
            <person name="Tulloss R.E."/>
            <person name="Uehling J."/>
            <person name="Grigoriev I.V."/>
            <person name="Vagvolgyi C."/>
            <person name="Papp T."/>
            <person name="Martin F.M."/>
            <person name="Miettinen O."/>
            <person name="Hibbett D.S."/>
            <person name="Nagy L.G."/>
        </authorList>
    </citation>
    <scope>NUCLEOTIDE SEQUENCE [LARGE SCALE GENOMIC DNA]</scope>
    <source>
        <strain evidence="1 2">CBS 962.96</strain>
    </source>
</reference>
<evidence type="ECO:0000313" key="1">
    <source>
        <dbReference type="EMBL" id="THU82665.1"/>
    </source>
</evidence>
<keyword evidence="2" id="KW-1185">Reference proteome</keyword>
<dbReference type="AlphaFoldDB" id="A0A4V4HCC7"/>
<protein>
    <recommendedName>
        <fullName evidence="3">Protein kinase domain-containing protein</fullName>
    </recommendedName>
</protein>
<name>A0A4V4HCC7_DENBC</name>
<organism evidence="1 2">
    <name type="scientific">Dendrothele bispora (strain CBS 962.96)</name>
    <dbReference type="NCBI Taxonomy" id="1314807"/>
    <lineage>
        <taxon>Eukaryota</taxon>
        <taxon>Fungi</taxon>
        <taxon>Dikarya</taxon>
        <taxon>Basidiomycota</taxon>
        <taxon>Agaricomycotina</taxon>
        <taxon>Agaricomycetes</taxon>
        <taxon>Agaricomycetidae</taxon>
        <taxon>Agaricales</taxon>
        <taxon>Agaricales incertae sedis</taxon>
        <taxon>Dendrothele</taxon>
    </lineage>
</organism>
<evidence type="ECO:0008006" key="3">
    <source>
        <dbReference type="Google" id="ProtNLM"/>
    </source>
</evidence>
<evidence type="ECO:0000313" key="2">
    <source>
        <dbReference type="Proteomes" id="UP000297245"/>
    </source>
</evidence>
<sequence>MERASGASLDTVIDSMSNDSDLQTIATELSSALTHMSSLKHPHNKVGSVANDPFRNALVCCAACFSPKRMFDSVGNFHDYWRDVFLLTGSLLELYVNPFISQFPRNCGVHFTHMDLVPRNIIVDGTKITGIRD</sequence>
<dbReference type="Proteomes" id="UP000297245">
    <property type="component" value="Unassembled WGS sequence"/>
</dbReference>
<dbReference type="OrthoDB" id="5598852at2759"/>
<accession>A0A4V4HCC7</accession>
<dbReference type="SUPFAM" id="SSF56112">
    <property type="entry name" value="Protein kinase-like (PK-like)"/>
    <property type="match status" value="1"/>
</dbReference>
<dbReference type="EMBL" id="ML179716">
    <property type="protein sequence ID" value="THU82665.1"/>
    <property type="molecule type" value="Genomic_DNA"/>
</dbReference>
<gene>
    <name evidence="1" type="ORF">K435DRAFT_932915</name>
</gene>
<proteinExistence type="predicted"/>